<dbReference type="RefSeq" id="XP_013895908.1">
    <property type="nucleotide sequence ID" value="XM_014040454.1"/>
</dbReference>
<reference evidence="10 11" key="1">
    <citation type="journal article" date="2013" name="BMC Genomics">
        <title>Reconstruction of the lipid metabolism for the microalga Monoraphidium neglectum from its genome sequence reveals characteristics suitable for biofuel production.</title>
        <authorList>
            <person name="Bogen C."/>
            <person name="Al-Dilaimi A."/>
            <person name="Albersmeier A."/>
            <person name="Wichmann J."/>
            <person name="Grundmann M."/>
            <person name="Rupp O."/>
            <person name="Lauersen K.J."/>
            <person name="Blifernez-Klassen O."/>
            <person name="Kalinowski J."/>
            <person name="Goesmann A."/>
            <person name="Mussgnug J.H."/>
            <person name="Kruse O."/>
        </authorList>
    </citation>
    <scope>NUCLEOTIDE SEQUENCE [LARGE SCALE GENOMIC DNA]</scope>
    <source>
        <strain evidence="10 11">SAG 48.87</strain>
    </source>
</reference>
<evidence type="ECO:0000313" key="10">
    <source>
        <dbReference type="EMBL" id="KIY96888.1"/>
    </source>
</evidence>
<evidence type="ECO:0000256" key="3">
    <source>
        <dbReference type="ARBA" id="ARBA00022448"/>
    </source>
</evidence>
<keyword evidence="7 9" id="KW-0496">Mitochondrion</keyword>
<gene>
    <name evidence="10" type="ORF">MNEG_11073</name>
</gene>
<comment type="function">
    <text evidence="9">Mediates the uptake of pyruvate into mitochondria.</text>
</comment>
<keyword evidence="6" id="KW-1133">Transmembrane helix</keyword>
<evidence type="ECO:0000256" key="8">
    <source>
        <dbReference type="ARBA" id="ARBA00023136"/>
    </source>
</evidence>
<dbReference type="Proteomes" id="UP000054498">
    <property type="component" value="Unassembled WGS sequence"/>
</dbReference>
<evidence type="ECO:0000256" key="9">
    <source>
        <dbReference type="RuleBase" id="RU363100"/>
    </source>
</evidence>
<keyword evidence="8" id="KW-0472">Membrane</keyword>
<evidence type="ECO:0000256" key="2">
    <source>
        <dbReference type="ARBA" id="ARBA00006416"/>
    </source>
</evidence>
<keyword evidence="4" id="KW-0812">Transmembrane</keyword>
<proteinExistence type="inferred from homology"/>
<keyword evidence="3 9" id="KW-0813">Transport</keyword>
<sequence length="111" mass="12228">MYPLATPLPFASARHPTSCSAPVHFWAPTFKWGITFANIADLQRPPEKLSYPQQIAVTATGVIWSRYSTQITPVNYNLLAVNFFMAVTGGYQLSRKLRHDYGGGADKPAVA</sequence>
<dbReference type="Pfam" id="PF03650">
    <property type="entry name" value="MPC"/>
    <property type="match status" value="1"/>
</dbReference>
<keyword evidence="11" id="KW-1185">Reference proteome</keyword>
<dbReference type="GO" id="GO:0005743">
    <property type="term" value="C:mitochondrial inner membrane"/>
    <property type="evidence" value="ECO:0007669"/>
    <property type="project" value="UniProtKB-SubCell"/>
</dbReference>
<name>A0A0D2KMC7_9CHLO</name>
<dbReference type="KEGG" id="mng:MNEG_11073"/>
<dbReference type="GO" id="GO:0006850">
    <property type="term" value="P:pyruvate import into mitochondria"/>
    <property type="evidence" value="ECO:0007669"/>
    <property type="project" value="InterPro"/>
</dbReference>
<evidence type="ECO:0000313" key="11">
    <source>
        <dbReference type="Proteomes" id="UP000054498"/>
    </source>
</evidence>
<organism evidence="10 11">
    <name type="scientific">Monoraphidium neglectum</name>
    <dbReference type="NCBI Taxonomy" id="145388"/>
    <lineage>
        <taxon>Eukaryota</taxon>
        <taxon>Viridiplantae</taxon>
        <taxon>Chlorophyta</taxon>
        <taxon>core chlorophytes</taxon>
        <taxon>Chlorophyceae</taxon>
        <taxon>CS clade</taxon>
        <taxon>Sphaeropleales</taxon>
        <taxon>Selenastraceae</taxon>
        <taxon>Monoraphidium</taxon>
    </lineage>
</organism>
<comment type="similarity">
    <text evidence="2 9">Belongs to the mitochondrial pyruvate carrier (MPC) (TC 2.A.105) family.</text>
</comment>
<dbReference type="OrthoDB" id="869189at2759"/>
<evidence type="ECO:0000256" key="7">
    <source>
        <dbReference type="ARBA" id="ARBA00023128"/>
    </source>
</evidence>
<evidence type="ECO:0000256" key="5">
    <source>
        <dbReference type="ARBA" id="ARBA00022792"/>
    </source>
</evidence>
<accession>A0A0D2KMC7</accession>
<comment type="subcellular location">
    <subcellularLocation>
        <location evidence="1 9">Mitochondrion inner membrane</location>
        <topology evidence="1 9">Multi-pass membrane protein</topology>
    </subcellularLocation>
</comment>
<evidence type="ECO:0000256" key="4">
    <source>
        <dbReference type="ARBA" id="ARBA00022692"/>
    </source>
</evidence>
<dbReference type="PANTHER" id="PTHR14154">
    <property type="entry name" value="UPF0041 BRAIN PROTEIN 44-RELATED"/>
    <property type="match status" value="1"/>
</dbReference>
<protein>
    <recommendedName>
        <fullName evidence="9">Mitochondrial pyruvate carrier</fullName>
    </recommendedName>
</protein>
<dbReference type="GeneID" id="25728299"/>
<evidence type="ECO:0000256" key="6">
    <source>
        <dbReference type="ARBA" id="ARBA00022989"/>
    </source>
</evidence>
<evidence type="ECO:0000256" key="1">
    <source>
        <dbReference type="ARBA" id="ARBA00004448"/>
    </source>
</evidence>
<dbReference type="STRING" id="145388.A0A0D2KMC7"/>
<dbReference type="AlphaFoldDB" id="A0A0D2KMC7"/>
<keyword evidence="5 9" id="KW-0999">Mitochondrion inner membrane</keyword>
<dbReference type="EMBL" id="KK102799">
    <property type="protein sequence ID" value="KIY96888.1"/>
    <property type="molecule type" value="Genomic_DNA"/>
</dbReference>
<dbReference type="InterPro" id="IPR005336">
    <property type="entry name" value="MPC"/>
</dbReference>